<evidence type="ECO:0000313" key="2">
    <source>
        <dbReference type="Proteomes" id="UP001597512"/>
    </source>
</evidence>
<organism evidence="1 2">
    <name type="scientific">Spirosoma flavum</name>
    <dbReference type="NCBI Taxonomy" id="2048557"/>
    <lineage>
        <taxon>Bacteria</taxon>
        <taxon>Pseudomonadati</taxon>
        <taxon>Bacteroidota</taxon>
        <taxon>Cytophagia</taxon>
        <taxon>Cytophagales</taxon>
        <taxon>Cytophagaceae</taxon>
        <taxon>Spirosoma</taxon>
    </lineage>
</organism>
<dbReference type="RefSeq" id="WP_381498126.1">
    <property type="nucleotide sequence ID" value="NZ_JBHUOM010000002.1"/>
</dbReference>
<evidence type="ECO:0000313" key="1">
    <source>
        <dbReference type="EMBL" id="MFD2933615.1"/>
    </source>
</evidence>
<dbReference type="EMBL" id="JBHUOM010000002">
    <property type="protein sequence ID" value="MFD2933615.1"/>
    <property type="molecule type" value="Genomic_DNA"/>
</dbReference>
<sequence length="46" mass="5497">MGDSLVNDLQSDNFERFYKYFDMMVAFNKAYLTRLNLDKKRLVQTG</sequence>
<protein>
    <submittedName>
        <fullName evidence="1">Uncharacterized protein</fullName>
    </submittedName>
</protein>
<name>A0ABW6AE24_9BACT</name>
<proteinExistence type="predicted"/>
<accession>A0ABW6AE24</accession>
<dbReference type="Proteomes" id="UP001597512">
    <property type="component" value="Unassembled WGS sequence"/>
</dbReference>
<gene>
    <name evidence="1" type="ORF">ACFS25_07460</name>
</gene>
<keyword evidence="2" id="KW-1185">Reference proteome</keyword>
<reference evidence="2" key="1">
    <citation type="journal article" date="2019" name="Int. J. Syst. Evol. Microbiol.">
        <title>The Global Catalogue of Microorganisms (GCM) 10K type strain sequencing project: providing services to taxonomists for standard genome sequencing and annotation.</title>
        <authorList>
            <consortium name="The Broad Institute Genomics Platform"/>
            <consortium name="The Broad Institute Genome Sequencing Center for Infectious Disease"/>
            <person name="Wu L."/>
            <person name="Ma J."/>
        </authorList>
    </citation>
    <scope>NUCLEOTIDE SEQUENCE [LARGE SCALE GENOMIC DNA]</scope>
    <source>
        <strain evidence="2">KCTC 52490</strain>
    </source>
</reference>
<comment type="caution">
    <text evidence="1">The sequence shown here is derived from an EMBL/GenBank/DDBJ whole genome shotgun (WGS) entry which is preliminary data.</text>
</comment>